<dbReference type="CDD" id="cd03285">
    <property type="entry name" value="ABC_MSH2_euk"/>
    <property type="match status" value="1"/>
</dbReference>
<dbReference type="SMART" id="SM00533">
    <property type="entry name" value="MUTSd"/>
    <property type="match status" value="1"/>
</dbReference>
<dbReference type="Gene3D" id="3.30.420.110">
    <property type="entry name" value="MutS, connector domain"/>
    <property type="match status" value="1"/>
</dbReference>
<dbReference type="Gene3D" id="3.40.1170.10">
    <property type="entry name" value="DNA repair protein MutS, domain I"/>
    <property type="match status" value="1"/>
</dbReference>
<dbReference type="GO" id="GO:0006298">
    <property type="term" value="P:mismatch repair"/>
    <property type="evidence" value="ECO:0007669"/>
    <property type="project" value="InterPro"/>
</dbReference>
<reference evidence="12 13" key="1">
    <citation type="submission" date="2016-07" db="EMBL/GenBank/DDBJ databases">
        <title>Pervasive Adenine N6-methylation of Active Genes in Fungi.</title>
        <authorList>
            <consortium name="DOE Joint Genome Institute"/>
            <person name="Mondo S.J."/>
            <person name="Dannebaum R.O."/>
            <person name="Kuo R.C."/>
            <person name="Labutti K."/>
            <person name="Haridas S."/>
            <person name="Kuo A."/>
            <person name="Salamov A."/>
            <person name="Ahrendt S.R."/>
            <person name="Lipzen A."/>
            <person name="Sullivan W."/>
            <person name="Andreopoulos W.B."/>
            <person name="Clum A."/>
            <person name="Lindquist E."/>
            <person name="Daum C."/>
            <person name="Ramamoorthy G.K."/>
            <person name="Gryganskyi A."/>
            <person name="Culley D."/>
            <person name="Magnuson J.K."/>
            <person name="James T.Y."/>
            <person name="O'Malley M.A."/>
            <person name="Stajich J.E."/>
            <person name="Spatafora J.W."/>
            <person name="Visel A."/>
            <person name="Grigoriev I.V."/>
        </authorList>
    </citation>
    <scope>NUCLEOTIDE SEQUENCE [LARGE SCALE GENOMIC DNA]</scope>
    <source>
        <strain evidence="12 13">12-1054</strain>
    </source>
</reference>
<evidence type="ECO:0000256" key="9">
    <source>
        <dbReference type="ARBA" id="ARBA00064337"/>
    </source>
</evidence>
<dbReference type="GO" id="GO:0005524">
    <property type="term" value="F:ATP binding"/>
    <property type="evidence" value="ECO:0007669"/>
    <property type="project" value="UniProtKB-KW"/>
</dbReference>
<dbReference type="PANTHER" id="PTHR11361">
    <property type="entry name" value="DNA MISMATCH REPAIR PROTEIN MUTS FAMILY MEMBER"/>
    <property type="match status" value="1"/>
</dbReference>
<dbReference type="GO" id="GO:0006312">
    <property type="term" value="P:mitotic recombination"/>
    <property type="evidence" value="ECO:0007669"/>
    <property type="project" value="TreeGrafter"/>
</dbReference>
<evidence type="ECO:0000256" key="3">
    <source>
        <dbReference type="ARBA" id="ARBA00022741"/>
    </source>
</evidence>
<keyword evidence="3 10" id="KW-0547">Nucleotide-binding</keyword>
<organism evidence="12 13">
    <name type="scientific">Protomyces lactucae-debilis</name>
    <dbReference type="NCBI Taxonomy" id="2754530"/>
    <lineage>
        <taxon>Eukaryota</taxon>
        <taxon>Fungi</taxon>
        <taxon>Dikarya</taxon>
        <taxon>Ascomycota</taxon>
        <taxon>Taphrinomycotina</taxon>
        <taxon>Taphrinomycetes</taxon>
        <taxon>Taphrinales</taxon>
        <taxon>Protomycetaceae</taxon>
        <taxon>Protomyces</taxon>
    </lineage>
</organism>
<gene>
    <name evidence="12" type="ORF">BCR37DRAFT_408184</name>
</gene>
<evidence type="ECO:0000313" key="12">
    <source>
        <dbReference type="EMBL" id="ORY84494.1"/>
    </source>
</evidence>
<evidence type="ECO:0000259" key="11">
    <source>
        <dbReference type="PROSITE" id="PS00486"/>
    </source>
</evidence>
<keyword evidence="13" id="KW-1185">Reference proteome</keyword>
<keyword evidence="7 10" id="KW-0234">DNA repair</keyword>
<dbReference type="Pfam" id="PF05188">
    <property type="entry name" value="MutS_II"/>
    <property type="match status" value="1"/>
</dbReference>
<dbReference type="SUPFAM" id="SSF48334">
    <property type="entry name" value="DNA repair protein MutS, domain III"/>
    <property type="match status" value="1"/>
</dbReference>
<dbReference type="Pfam" id="PF01624">
    <property type="entry name" value="MutS_I"/>
    <property type="match status" value="1"/>
</dbReference>
<evidence type="ECO:0000256" key="8">
    <source>
        <dbReference type="ARBA" id="ARBA00023242"/>
    </source>
</evidence>
<dbReference type="GO" id="GO:0032301">
    <property type="term" value="C:MutSalpha complex"/>
    <property type="evidence" value="ECO:0007669"/>
    <property type="project" value="TreeGrafter"/>
</dbReference>
<dbReference type="RefSeq" id="XP_040726512.1">
    <property type="nucleotide sequence ID" value="XM_040872135.1"/>
</dbReference>
<dbReference type="STRING" id="56484.A0A1Y2FMA7"/>
<dbReference type="InterPro" id="IPR016151">
    <property type="entry name" value="DNA_mismatch_repair_MutS_N"/>
</dbReference>
<dbReference type="GO" id="GO:0030983">
    <property type="term" value="F:mismatched DNA binding"/>
    <property type="evidence" value="ECO:0007669"/>
    <property type="project" value="InterPro"/>
</dbReference>
<name>A0A1Y2FMA7_PROLT</name>
<dbReference type="SUPFAM" id="SSF52540">
    <property type="entry name" value="P-loop containing nucleoside triphosphate hydrolases"/>
    <property type="match status" value="1"/>
</dbReference>
<evidence type="ECO:0000256" key="5">
    <source>
        <dbReference type="ARBA" id="ARBA00022840"/>
    </source>
</evidence>
<dbReference type="InterPro" id="IPR007861">
    <property type="entry name" value="DNA_mismatch_repair_MutS_clamp"/>
</dbReference>
<dbReference type="GO" id="GO:0140664">
    <property type="term" value="F:ATP-dependent DNA damage sensor activity"/>
    <property type="evidence" value="ECO:0007669"/>
    <property type="project" value="InterPro"/>
</dbReference>
<dbReference type="AlphaFoldDB" id="A0A1Y2FMA7"/>
<evidence type="ECO:0000256" key="1">
    <source>
        <dbReference type="ARBA" id="ARBA00004123"/>
    </source>
</evidence>
<evidence type="ECO:0000256" key="10">
    <source>
        <dbReference type="RuleBase" id="RU003756"/>
    </source>
</evidence>
<dbReference type="PROSITE" id="PS00486">
    <property type="entry name" value="DNA_MISMATCH_REPAIR_2"/>
    <property type="match status" value="1"/>
</dbReference>
<dbReference type="InterPro" id="IPR000432">
    <property type="entry name" value="DNA_mismatch_repair_MutS_C"/>
</dbReference>
<dbReference type="InterPro" id="IPR032642">
    <property type="entry name" value="Msh2_ATP-bd"/>
</dbReference>
<dbReference type="Pfam" id="PF05190">
    <property type="entry name" value="MutS_IV"/>
    <property type="match status" value="1"/>
</dbReference>
<dbReference type="SUPFAM" id="SSF53150">
    <property type="entry name" value="DNA repair protein MutS, domain II"/>
    <property type="match status" value="1"/>
</dbReference>
<evidence type="ECO:0000313" key="13">
    <source>
        <dbReference type="Proteomes" id="UP000193685"/>
    </source>
</evidence>
<keyword evidence="5" id="KW-0067">ATP-binding</keyword>
<protein>
    <submittedName>
        <fullName evidence="12">Muts domain V-domain-containing protein</fullName>
    </submittedName>
</protein>
<dbReference type="EMBL" id="MCFI01000006">
    <property type="protein sequence ID" value="ORY84494.1"/>
    <property type="molecule type" value="Genomic_DNA"/>
</dbReference>
<evidence type="ECO:0000256" key="2">
    <source>
        <dbReference type="ARBA" id="ARBA00006271"/>
    </source>
</evidence>
<keyword evidence="4 10" id="KW-0227">DNA damage</keyword>
<dbReference type="OMA" id="LVRFPQK"/>
<dbReference type="FunFam" id="1.10.1420.10:FF:000017">
    <property type="entry name" value="DNA mismatch repair protein Msh2"/>
    <property type="match status" value="1"/>
</dbReference>
<dbReference type="FunFam" id="3.30.420.110:FF:000002">
    <property type="entry name" value="DNA mismatch repair protein"/>
    <property type="match status" value="1"/>
</dbReference>
<dbReference type="Proteomes" id="UP000193685">
    <property type="component" value="Unassembled WGS sequence"/>
</dbReference>
<dbReference type="FunFam" id="1.10.1420.10:FF:000015">
    <property type="entry name" value="DNA mismatch repair protein Msh2"/>
    <property type="match status" value="1"/>
</dbReference>
<accession>A0A1Y2FMA7</accession>
<keyword evidence="6 10" id="KW-0238">DNA-binding</keyword>
<dbReference type="PANTHER" id="PTHR11361:SF35">
    <property type="entry name" value="DNA MISMATCH REPAIR PROTEIN MSH2"/>
    <property type="match status" value="1"/>
</dbReference>
<comment type="subcellular location">
    <subcellularLocation>
        <location evidence="1">Nucleus</location>
    </subcellularLocation>
</comment>
<dbReference type="InterPro" id="IPR011184">
    <property type="entry name" value="DNA_mismatch_repair_Msh2"/>
</dbReference>
<dbReference type="Gene3D" id="3.40.50.300">
    <property type="entry name" value="P-loop containing nucleotide triphosphate hydrolases"/>
    <property type="match status" value="1"/>
</dbReference>
<dbReference type="Gene3D" id="1.10.1420.10">
    <property type="match status" value="2"/>
</dbReference>
<evidence type="ECO:0000256" key="6">
    <source>
        <dbReference type="ARBA" id="ARBA00023125"/>
    </source>
</evidence>
<evidence type="ECO:0000256" key="4">
    <source>
        <dbReference type="ARBA" id="ARBA00022763"/>
    </source>
</evidence>
<sequence>MSSKNPELELPEGEDRFCNFYSNLAKNGPDNLMRFFDRGSYYSVHGKDAETVARDVFQSQAVVKYLGGRAHQLASVTMSPTVFRKFLQDCLTTRGLRIEIYQSERNKQWLCTMQASPGNLQHVETLLGATDFASNPVLMAVKVTVKDNEKAIGTCFTGVTLRELGLNEFRDNELFSNFESMVIQCGVKECLIQADVKDRDYELRKLKLVLERCGIIMTEVPSQDFNAKDVQDDLSRLLSDGGSSASLNQFEMKVACGAAGALVKYLSLMSDADNFGKWSLSNYDLSQYMKLDASALKALSLMPSPTDLGNKSLSVYGLLNRCQTPLGKRLLAQWLHQPLVELSAIQARHNLVGIFVDATSLRDALQHDHLKLMPDLYKVSKKFQKGLAGLEDVVRLYQVVIRLPGLTDLLSDVELLEESKTILSTHFTSKLDKFNALLAKLQDLVETTVDLDALDRHEFLIKPDFDANLGELREQIDAIRKQIMLEHKLVGSDLHMDIEKKLKLEDHSVHGYCFRLTRTEAAVIRNRREYSELATAKAGVYFTSQKLSGLAREFSDCSQQYSRHQTGLVREVVTIAASYCPVIEELGTLIAELDVLVSFAQVSCHAPTPYVRPTMHPMGQGNTILKEARHPTIEMQDDVSFICNDVELRRGDSEFLIITGANMGGKSTFIRQIGVIALLAQVGCFVPCTSAELTIFDSILARVGAGDSQLKGVSTFMAEMLETATILSSATRNSLIIIDELGRGTSTTDGFGLAWAISRHIITHLGCFSLFATHFHELTALAEQEPGVRNLHVSAHVGDIADAEREITLLYKIAEGPASQSFGLHVAELARFPKSVIALAKRKAEQLEAGSDAETGPASKASKTDIETLREVLVAWQQQVKGSGQMNRGEMQAALKELMDVNTARFSSAWLDVLRSAART</sequence>
<dbReference type="InterPro" id="IPR045076">
    <property type="entry name" value="MutS"/>
</dbReference>
<dbReference type="PIRSF" id="PIRSF005813">
    <property type="entry name" value="MSH2"/>
    <property type="match status" value="1"/>
</dbReference>
<comment type="function">
    <text evidence="10">Component of the post-replicative DNA mismatch repair system (MMR).</text>
</comment>
<dbReference type="OrthoDB" id="295033at2759"/>
<dbReference type="InterPro" id="IPR007860">
    <property type="entry name" value="DNA_mmatch_repair_MutS_con_dom"/>
</dbReference>
<evidence type="ECO:0000256" key="7">
    <source>
        <dbReference type="ARBA" id="ARBA00023204"/>
    </source>
</evidence>
<comment type="caution">
    <text evidence="12">The sequence shown here is derived from an EMBL/GenBank/DDBJ whole genome shotgun (WGS) entry which is preliminary data.</text>
</comment>
<dbReference type="SMART" id="SM00534">
    <property type="entry name" value="MUTSac"/>
    <property type="match status" value="1"/>
</dbReference>
<proteinExistence type="inferred from homology"/>
<dbReference type="Pfam" id="PF00488">
    <property type="entry name" value="MutS_V"/>
    <property type="match status" value="1"/>
</dbReference>
<comment type="subunit">
    <text evidence="9">Heterodimer of msh2 and msh6.</text>
</comment>
<dbReference type="InterPro" id="IPR036187">
    <property type="entry name" value="DNA_mismatch_repair_MutS_sf"/>
</dbReference>
<dbReference type="InterPro" id="IPR007695">
    <property type="entry name" value="DNA_mismatch_repair_MutS-lik_N"/>
</dbReference>
<feature type="domain" description="DNA mismatch repair proteins mutS family" evidence="11">
    <location>
        <begin position="734"/>
        <end position="750"/>
    </location>
</feature>
<dbReference type="GeneID" id="63788734"/>
<dbReference type="InterPro" id="IPR007696">
    <property type="entry name" value="DNA_mismatch_repair_MutS_core"/>
</dbReference>
<dbReference type="InterPro" id="IPR027417">
    <property type="entry name" value="P-loop_NTPase"/>
</dbReference>
<dbReference type="InterPro" id="IPR036678">
    <property type="entry name" value="MutS_con_dom_sf"/>
</dbReference>
<keyword evidence="8" id="KW-0539">Nucleus</keyword>
<comment type="similarity">
    <text evidence="2 10">Belongs to the DNA mismatch repair MutS family.</text>
</comment>
<dbReference type="Pfam" id="PF05192">
    <property type="entry name" value="MutS_III"/>
    <property type="match status" value="1"/>
</dbReference>